<feature type="compositionally biased region" description="Polar residues" evidence="1">
    <location>
        <begin position="54"/>
        <end position="75"/>
    </location>
</feature>
<reference evidence="3" key="2">
    <citation type="submission" date="2021-04" db="EMBL/GenBank/DDBJ databases">
        <authorList>
            <person name="Gilroy R."/>
        </authorList>
    </citation>
    <scope>NUCLEOTIDE SEQUENCE</scope>
    <source>
        <strain evidence="3">378</strain>
    </source>
</reference>
<keyword evidence="2" id="KW-1133">Transmembrane helix</keyword>
<dbReference type="Proteomes" id="UP000733611">
    <property type="component" value="Unassembled WGS sequence"/>
</dbReference>
<evidence type="ECO:0000256" key="1">
    <source>
        <dbReference type="SAM" id="MobiDB-lite"/>
    </source>
</evidence>
<sequence>MQQAHRSGHNLLKRSVAATTSRAHALSSTTGQHRRQYATSPRVQAQRSHGHGVSRTSAQANRQTVVSFAPASSSRPLGERDSITARMRAAQQRLRQRGLAIPEGDIGANTPESRQRAWQQGAGMGASLGASRLQQSNSLLFPKQHIIAAVLLLVLAIIIELVGFNSNTIFFSSARYTEQAIPLPQIAQLQRSGVIINAQSPTLNLTGINQDVRTLTLHAAMGPRSLVRGTVSISDESQQAQVYPLTSFAMTTDGGSGSKVIINIPARGMVHDIVVTFARQGLQSGFLLTDVTINQRPPLNASFLRVILLWAAAGLVYALGFSAIRQHKIVVEGAWYKGLNRSILLLQLILAVLFFALLRPQVATVTGWQSQSLGTVLYTTPDKSLLIDITQRQDQRLEFDPYVQQLHALLRGEMELLFTPDPRLEHLSNVYDPSLRASTQVQYLWDRAYYQGTYYSAAGWTPLLSIYLPVYLLTGKAPSMALALFIAEVYALLALYVVSNRLLRVLTMRCNPLLFVVAKLAFFASCHLLLLFLAFKYQSLMALTGIAFWAFAIACMLSLAHFVSGRYPGDDNVERLRVQKARLEAAEKSRRTGHHVLPNLNAPEEPVVLEKWHAMGRALQEKIFHQPWWWCLEMIFGALAVVLVLNALPSIFLPTLALVVPMFVLFWLSPASSKDKAVASVAFWLPFAIGMGLTLWANYSRFGSVLEFGSSLLLGSHDNLHATLPTNLGLWQLLLFALLGQDFVFSGSFPYVELVTSTVGNLPAAPHFGLLSVPLLWVLPVVVILVRRLRRVMTQHNAWQEALAAGRSVKAPAFSAPQLLLLQSITLSFVLWVVLVPLSQLFAMAQFGLELRFMVGSSAVLGLMAFIAVMLLSCSDPAGERSDASMHRGVVYVSLVLVCVVSLLLCFFMSFSESISLLATINPEFYLKLQALFDPLSLAHI</sequence>
<feature type="transmembrane region" description="Helical" evidence="2">
    <location>
        <begin position="892"/>
        <end position="911"/>
    </location>
</feature>
<name>A0A948TFA2_9GAMM</name>
<feature type="transmembrane region" description="Helical" evidence="2">
    <location>
        <begin position="681"/>
        <end position="699"/>
    </location>
</feature>
<dbReference type="EMBL" id="JAHLFE010000055">
    <property type="protein sequence ID" value="MBU3843800.1"/>
    <property type="molecule type" value="Genomic_DNA"/>
</dbReference>
<comment type="caution">
    <text evidence="3">The sequence shown here is derived from an EMBL/GenBank/DDBJ whole genome shotgun (WGS) entry which is preliminary data.</text>
</comment>
<feature type="transmembrane region" description="Helical" evidence="2">
    <location>
        <begin position="820"/>
        <end position="839"/>
    </location>
</feature>
<evidence type="ECO:0000313" key="4">
    <source>
        <dbReference type="Proteomes" id="UP000733611"/>
    </source>
</evidence>
<proteinExistence type="predicted"/>
<keyword evidence="2" id="KW-0472">Membrane</keyword>
<feature type="transmembrane region" description="Helical" evidence="2">
    <location>
        <begin position="454"/>
        <end position="474"/>
    </location>
</feature>
<evidence type="ECO:0000313" key="3">
    <source>
        <dbReference type="EMBL" id="MBU3843800.1"/>
    </source>
</evidence>
<evidence type="ECO:0000256" key="2">
    <source>
        <dbReference type="SAM" id="Phobius"/>
    </source>
</evidence>
<feature type="transmembrane region" description="Helical" evidence="2">
    <location>
        <begin position="541"/>
        <end position="563"/>
    </location>
</feature>
<dbReference type="AlphaFoldDB" id="A0A948TFA2"/>
<feature type="region of interest" description="Disordered" evidence="1">
    <location>
        <begin position="1"/>
        <end position="80"/>
    </location>
</feature>
<organism evidence="3 4">
    <name type="scientific">Candidatus Anaerobiospirillum pullicola</name>
    <dbReference type="NCBI Taxonomy" id="2838451"/>
    <lineage>
        <taxon>Bacteria</taxon>
        <taxon>Pseudomonadati</taxon>
        <taxon>Pseudomonadota</taxon>
        <taxon>Gammaproteobacteria</taxon>
        <taxon>Aeromonadales</taxon>
        <taxon>Succinivibrionaceae</taxon>
        <taxon>Anaerobiospirillum</taxon>
    </lineage>
</organism>
<feature type="transmembrane region" description="Helical" evidence="2">
    <location>
        <begin position="146"/>
        <end position="165"/>
    </location>
</feature>
<feature type="transmembrane region" description="Helical" evidence="2">
    <location>
        <begin position="303"/>
        <end position="324"/>
    </location>
</feature>
<accession>A0A948TFA2</accession>
<feature type="transmembrane region" description="Helical" evidence="2">
    <location>
        <begin position="851"/>
        <end position="872"/>
    </location>
</feature>
<feature type="transmembrane region" description="Helical" evidence="2">
    <location>
        <begin position="480"/>
        <end position="498"/>
    </location>
</feature>
<protein>
    <submittedName>
        <fullName evidence="3">Uncharacterized protein</fullName>
    </submittedName>
</protein>
<feature type="transmembrane region" description="Helical" evidence="2">
    <location>
        <begin position="627"/>
        <end position="645"/>
    </location>
</feature>
<feature type="compositionally biased region" description="Polar residues" evidence="1">
    <location>
        <begin position="17"/>
        <end position="47"/>
    </location>
</feature>
<feature type="transmembrane region" description="Helical" evidence="2">
    <location>
        <begin position="651"/>
        <end position="669"/>
    </location>
</feature>
<feature type="transmembrane region" description="Helical" evidence="2">
    <location>
        <begin position="339"/>
        <end position="358"/>
    </location>
</feature>
<keyword evidence="2" id="KW-0812">Transmembrane</keyword>
<reference evidence="3" key="1">
    <citation type="journal article" date="2021" name="PeerJ">
        <title>Extensive microbial diversity within the chicken gut microbiome revealed by metagenomics and culture.</title>
        <authorList>
            <person name="Gilroy R."/>
            <person name="Ravi A."/>
            <person name="Getino M."/>
            <person name="Pursley I."/>
            <person name="Horton D.L."/>
            <person name="Alikhan N.F."/>
            <person name="Baker D."/>
            <person name="Gharbi K."/>
            <person name="Hall N."/>
            <person name="Watson M."/>
            <person name="Adriaenssens E.M."/>
            <person name="Foster-Nyarko E."/>
            <person name="Jarju S."/>
            <person name="Secka A."/>
            <person name="Antonio M."/>
            <person name="Oren A."/>
            <person name="Chaudhuri R.R."/>
            <person name="La Ragione R."/>
            <person name="Hildebrand F."/>
            <person name="Pallen M.J."/>
        </authorList>
    </citation>
    <scope>NUCLEOTIDE SEQUENCE</scope>
    <source>
        <strain evidence="3">378</strain>
    </source>
</reference>
<feature type="transmembrane region" description="Helical" evidence="2">
    <location>
        <begin position="510"/>
        <end position="535"/>
    </location>
</feature>
<feature type="transmembrane region" description="Helical" evidence="2">
    <location>
        <begin position="764"/>
        <end position="786"/>
    </location>
</feature>
<feature type="compositionally biased region" description="Basic residues" evidence="1">
    <location>
        <begin position="1"/>
        <end position="12"/>
    </location>
</feature>
<gene>
    <name evidence="3" type="ORF">H9847_02855</name>
</gene>